<comment type="caution">
    <text evidence="3">The sequence shown here is derived from an EMBL/GenBank/DDBJ whole genome shotgun (WGS) entry which is preliminary data.</text>
</comment>
<dbReference type="SMART" id="SM00225">
    <property type="entry name" value="BTB"/>
    <property type="match status" value="1"/>
</dbReference>
<accession>A0A9W8RWV9</accession>
<proteinExistence type="predicted"/>
<name>A0A9W8RWV9_9HYPO</name>
<protein>
    <recommendedName>
        <fullName evidence="2">BTB domain-containing protein</fullName>
    </recommendedName>
</protein>
<sequence length="243" mass="27090">MSAPSTLAAGNGNENSSDIAQVGRNGDVVLVVGSGREKIQVSSHFLMFISPVFRAMFEAPMREGEALRNKADDSPFEIILSDDNPRAMRLALRVLYGSDAGTNGLPSEEVKNIAILADKYAMVERFKFAGLCWIRFLLDKDRSPGMCWNLLVAAYMLKLDNHFFSVSQAMIYNRGSLLKFAAELPQQDLGMRLGMAIEELRAARNDQNQHVGLCLDCFLHATESFTKKRDGCKFPERHLKNLP</sequence>
<dbReference type="InterPro" id="IPR011333">
    <property type="entry name" value="SKP1/BTB/POZ_sf"/>
</dbReference>
<gene>
    <name evidence="3" type="ORF">NW762_008462</name>
</gene>
<dbReference type="Pfam" id="PF00651">
    <property type="entry name" value="BTB"/>
    <property type="match status" value="1"/>
</dbReference>
<keyword evidence="4" id="KW-1185">Reference proteome</keyword>
<dbReference type="PROSITE" id="PS50097">
    <property type="entry name" value="BTB"/>
    <property type="match status" value="1"/>
</dbReference>
<dbReference type="CDD" id="cd18186">
    <property type="entry name" value="BTB_POZ_ZBTB_KLHL-like"/>
    <property type="match status" value="1"/>
</dbReference>
<evidence type="ECO:0000313" key="4">
    <source>
        <dbReference type="Proteomes" id="UP001152049"/>
    </source>
</evidence>
<evidence type="ECO:0000259" key="2">
    <source>
        <dbReference type="PROSITE" id="PS50097"/>
    </source>
</evidence>
<reference evidence="3" key="1">
    <citation type="submission" date="2022-09" db="EMBL/GenBank/DDBJ databases">
        <title>Fusarium specimens isolated from Avocado Roots.</title>
        <authorList>
            <person name="Stajich J."/>
            <person name="Roper C."/>
            <person name="Heimlech-Rivalta G."/>
        </authorList>
    </citation>
    <scope>NUCLEOTIDE SEQUENCE</scope>
    <source>
        <strain evidence="3">CF00136</strain>
    </source>
</reference>
<dbReference type="InterPro" id="IPR000210">
    <property type="entry name" value="BTB/POZ_dom"/>
</dbReference>
<dbReference type="Gene3D" id="3.30.710.10">
    <property type="entry name" value="Potassium Channel Kv1.1, Chain A"/>
    <property type="match status" value="1"/>
</dbReference>
<dbReference type="EMBL" id="JAOQAZ010000017">
    <property type="protein sequence ID" value="KAJ4257344.1"/>
    <property type="molecule type" value="Genomic_DNA"/>
</dbReference>
<dbReference type="Proteomes" id="UP001152049">
    <property type="component" value="Unassembled WGS sequence"/>
</dbReference>
<evidence type="ECO:0000313" key="3">
    <source>
        <dbReference type="EMBL" id="KAJ4257344.1"/>
    </source>
</evidence>
<dbReference type="AlphaFoldDB" id="A0A9W8RWV9"/>
<organism evidence="3 4">
    <name type="scientific">Fusarium torreyae</name>
    <dbReference type="NCBI Taxonomy" id="1237075"/>
    <lineage>
        <taxon>Eukaryota</taxon>
        <taxon>Fungi</taxon>
        <taxon>Dikarya</taxon>
        <taxon>Ascomycota</taxon>
        <taxon>Pezizomycotina</taxon>
        <taxon>Sordariomycetes</taxon>
        <taxon>Hypocreomycetidae</taxon>
        <taxon>Hypocreales</taxon>
        <taxon>Nectriaceae</taxon>
        <taxon>Fusarium</taxon>
    </lineage>
</organism>
<dbReference type="SUPFAM" id="SSF54695">
    <property type="entry name" value="POZ domain"/>
    <property type="match status" value="1"/>
</dbReference>
<evidence type="ECO:0000256" key="1">
    <source>
        <dbReference type="SAM" id="MobiDB-lite"/>
    </source>
</evidence>
<feature type="domain" description="BTB" evidence="2">
    <location>
        <begin position="26"/>
        <end position="104"/>
    </location>
</feature>
<feature type="region of interest" description="Disordered" evidence="1">
    <location>
        <begin position="1"/>
        <end position="20"/>
    </location>
</feature>
<dbReference type="OrthoDB" id="5275938at2759"/>